<dbReference type="OrthoDB" id="627262at2759"/>
<dbReference type="PANTHER" id="PTHR31645:SF0">
    <property type="entry name" value="OLIGOPEPTIDE TRANSPORTER YGL114W-RELATED"/>
    <property type="match status" value="1"/>
</dbReference>
<organism evidence="1 2">
    <name type="scientific">Arabis nemorensis</name>
    <dbReference type="NCBI Taxonomy" id="586526"/>
    <lineage>
        <taxon>Eukaryota</taxon>
        <taxon>Viridiplantae</taxon>
        <taxon>Streptophyta</taxon>
        <taxon>Embryophyta</taxon>
        <taxon>Tracheophyta</taxon>
        <taxon>Spermatophyta</taxon>
        <taxon>Magnoliopsida</taxon>
        <taxon>eudicotyledons</taxon>
        <taxon>Gunneridae</taxon>
        <taxon>Pentapetalae</taxon>
        <taxon>rosids</taxon>
        <taxon>malvids</taxon>
        <taxon>Brassicales</taxon>
        <taxon>Brassicaceae</taxon>
        <taxon>Arabideae</taxon>
        <taxon>Arabis</taxon>
    </lineage>
</organism>
<proteinExistence type="predicted"/>
<dbReference type="PANTHER" id="PTHR31645">
    <property type="entry name" value="OLIGOPEPTIDE TRANSPORTER YGL114W-RELATED"/>
    <property type="match status" value="1"/>
</dbReference>
<gene>
    <name evidence="1" type="ORF">ANE_LOCUS11614</name>
</gene>
<evidence type="ECO:0000313" key="1">
    <source>
        <dbReference type="EMBL" id="VVB01170.1"/>
    </source>
</evidence>
<accession>A0A565BHQ9</accession>
<sequence>MDSDKTRRQYDIDTRVNPVKVFIAIAIIRGDGLYNLVKIIAVSVEEICTNSSRQLNLPIVANVVDDSEAVEVLLVKKRRDEVFMKDRIPLGFAFLVMHDKVPFQRWKYNWDYCG</sequence>
<dbReference type="AlphaFoldDB" id="A0A565BHQ9"/>
<evidence type="ECO:0000313" key="2">
    <source>
        <dbReference type="Proteomes" id="UP000489600"/>
    </source>
</evidence>
<dbReference type="InterPro" id="IPR045035">
    <property type="entry name" value="YSL-like"/>
</dbReference>
<comment type="caution">
    <text evidence="1">The sequence shown here is derived from an EMBL/GenBank/DDBJ whole genome shotgun (WGS) entry which is preliminary data.</text>
</comment>
<protein>
    <submittedName>
        <fullName evidence="1">Uncharacterized protein</fullName>
    </submittedName>
</protein>
<reference evidence="1" key="1">
    <citation type="submission" date="2019-07" db="EMBL/GenBank/DDBJ databases">
        <authorList>
            <person name="Dittberner H."/>
        </authorList>
    </citation>
    <scope>NUCLEOTIDE SEQUENCE [LARGE SCALE GENOMIC DNA]</scope>
</reference>
<name>A0A565BHQ9_9BRAS</name>
<dbReference type="EMBL" id="CABITT030000004">
    <property type="protein sequence ID" value="VVB01170.1"/>
    <property type="molecule type" value="Genomic_DNA"/>
</dbReference>
<keyword evidence="2" id="KW-1185">Reference proteome</keyword>
<dbReference type="GO" id="GO:0005774">
    <property type="term" value="C:vacuolar membrane"/>
    <property type="evidence" value="ECO:0007669"/>
    <property type="project" value="TreeGrafter"/>
</dbReference>
<dbReference type="Proteomes" id="UP000489600">
    <property type="component" value="Unassembled WGS sequence"/>
</dbReference>
<dbReference type="GO" id="GO:0035673">
    <property type="term" value="F:oligopeptide transmembrane transporter activity"/>
    <property type="evidence" value="ECO:0007669"/>
    <property type="project" value="InterPro"/>
</dbReference>